<reference evidence="6" key="1">
    <citation type="submission" date="2017-08" db="EMBL/GenBank/DDBJ databases">
        <authorList>
            <person name="Imhoff J.F."/>
            <person name="Rahn T."/>
            <person name="Kuenzel S."/>
            <person name="Neulinger S.C."/>
        </authorList>
    </citation>
    <scope>NUCLEOTIDE SEQUENCE</scope>
    <source>
        <strain evidence="6">DSM 11080</strain>
    </source>
</reference>
<dbReference type="Pfam" id="PF01402">
    <property type="entry name" value="RHH_1"/>
    <property type="match status" value="1"/>
</dbReference>
<evidence type="ECO:0000313" key="6">
    <source>
        <dbReference type="EMBL" id="MBK1705624.1"/>
    </source>
</evidence>
<gene>
    <name evidence="6" type="ORF">CKO40_13930</name>
</gene>
<comment type="caution">
    <text evidence="6">The sequence shown here is derived from an EMBL/GenBank/DDBJ whole genome shotgun (WGS) entry which is preliminary data.</text>
</comment>
<keyword evidence="7" id="KW-1185">Reference proteome</keyword>
<feature type="domain" description="Ribbon-helix-helix protein CopG" evidence="5">
    <location>
        <begin position="5"/>
        <end position="43"/>
    </location>
</feature>
<dbReference type="Gene3D" id="6.10.10.120">
    <property type="entry name" value="Antitoxin ParD1-like"/>
    <property type="match status" value="1"/>
</dbReference>
<reference evidence="6" key="2">
    <citation type="journal article" date="2020" name="Microorganisms">
        <title>Osmotic Adaptation and Compatible Solute Biosynthesis of Phototrophic Bacteria as Revealed from Genome Analyses.</title>
        <authorList>
            <person name="Imhoff J.F."/>
            <person name="Rahn T."/>
            <person name="Kunzel S."/>
            <person name="Keller A."/>
            <person name="Neulinger S.C."/>
        </authorList>
    </citation>
    <scope>NUCLEOTIDE SEQUENCE</scope>
    <source>
        <strain evidence="6">DSM 11080</strain>
    </source>
</reference>
<accession>A0AAJ0U5F7</accession>
<evidence type="ECO:0000313" key="7">
    <source>
        <dbReference type="Proteomes" id="UP001296776"/>
    </source>
</evidence>
<dbReference type="PANTHER" id="PTHR36582">
    <property type="entry name" value="ANTITOXIN PARD"/>
    <property type="match status" value="1"/>
</dbReference>
<dbReference type="EMBL" id="NRSJ01000025">
    <property type="protein sequence ID" value="MBK1705624.1"/>
    <property type="molecule type" value="Genomic_DNA"/>
</dbReference>
<comment type="function">
    <text evidence="4">Antitoxin component of a type II toxin-antitoxin (TA) system. Neutralizes the effect of toxin ParE.</text>
</comment>
<sequence length="96" mass="10783">MNTMERITITLTPEMAQTVRGAVEAGEYASSSEIIREALRDWRHKRALQAQELADLLAAVQEGLDDIEAGRVRDFDAERIIRRGEERLQSRAAGSD</sequence>
<name>A0AAJ0U5F7_9GAMM</name>
<dbReference type="InterPro" id="IPR010985">
    <property type="entry name" value="Ribbon_hlx_hlx"/>
</dbReference>
<dbReference type="AlphaFoldDB" id="A0AAJ0U5F7"/>
<dbReference type="CDD" id="cd22231">
    <property type="entry name" value="RHH_NikR_HicB-like"/>
    <property type="match status" value="1"/>
</dbReference>
<dbReference type="PANTHER" id="PTHR36582:SF2">
    <property type="entry name" value="ANTITOXIN PARD"/>
    <property type="match status" value="1"/>
</dbReference>
<comment type="similarity">
    <text evidence="1">Belongs to the ParD antitoxin family.</text>
</comment>
<dbReference type="InterPro" id="IPR022789">
    <property type="entry name" value="ParD"/>
</dbReference>
<evidence type="ECO:0000259" key="5">
    <source>
        <dbReference type="Pfam" id="PF01402"/>
    </source>
</evidence>
<dbReference type="Proteomes" id="UP001296776">
    <property type="component" value="Unassembled WGS sequence"/>
</dbReference>
<evidence type="ECO:0000256" key="1">
    <source>
        <dbReference type="ARBA" id="ARBA00008580"/>
    </source>
</evidence>
<dbReference type="SUPFAM" id="SSF47598">
    <property type="entry name" value="Ribbon-helix-helix"/>
    <property type="match status" value="1"/>
</dbReference>
<organism evidence="6 7">
    <name type="scientific">Halochromatium glycolicum</name>
    <dbReference type="NCBI Taxonomy" id="85075"/>
    <lineage>
        <taxon>Bacteria</taxon>
        <taxon>Pseudomonadati</taxon>
        <taxon>Pseudomonadota</taxon>
        <taxon>Gammaproteobacteria</taxon>
        <taxon>Chromatiales</taxon>
        <taxon>Chromatiaceae</taxon>
        <taxon>Halochromatium</taxon>
    </lineage>
</organism>
<proteinExistence type="inferred from homology"/>
<dbReference type="NCBIfam" id="TIGR02606">
    <property type="entry name" value="antidote_CC2985"/>
    <property type="match status" value="1"/>
</dbReference>
<dbReference type="GO" id="GO:0006355">
    <property type="term" value="P:regulation of DNA-templated transcription"/>
    <property type="evidence" value="ECO:0007669"/>
    <property type="project" value="InterPro"/>
</dbReference>
<evidence type="ECO:0000256" key="4">
    <source>
        <dbReference type="ARBA" id="ARBA00037106"/>
    </source>
</evidence>
<keyword evidence="3" id="KW-1277">Toxin-antitoxin system</keyword>
<dbReference type="InterPro" id="IPR038296">
    <property type="entry name" value="ParD_sf"/>
</dbReference>
<protein>
    <recommendedName>
        <fullName evidence="2">Antitoxin ParD</fullName>
    </recommendedName>
</protein>
<evidence type="ECO:0000256" key="2">
    <source>
        <dbReference type="ARBA" id="ARBA00017940"/>
    </source>
</evidence>
<dbReference type="InterPro" id="IPR002145">
    <property type="entry name" value="CopG"/>
</dbReference>
<evidence type="ECO:0000256" key="3">
    <source>
        <dbReference type="ARBA" id="ARBA00022649"/>
    </source>
</evidence>